<evidence type="ECO:0000313" key="2">
    <source>
        <dbReference type="EMBL" id="ELY37787.1"/>
    </source>
</evidence>
<sequence length="74" mass="8111">MTPVFAVVSAVAKATDADRFELPPLHEAIDPEALNTLFRADSCAPETQVDFRYTGYRVVVRGTGAVHVRAVHQE</sequence>
<reference evidence="2 3" key="1">
    <citation type="journal article" date="2014" name="PLoS Genet.">
        <title>Phylogenetically driven sequencing of extremely halophilic archaea reveals strategies for static and dynamic osmo-response.</title>
        <authorList>
            <person name="Becker E.A."/>
            <person name="Seitzer P.M."/>
            <person name="Tritt A."/>
            <person name="Larsen D."/>
            <person name="Krusor M."/>
            <person name="Yao A.I."/>
            <person name="Wu D."/>
            <person name="Madern D."/>
            <person name="Eisen J.A."/>
            <person name="Darling A.E."/>
            <person name="Facciotti M.T."/>
        </authorList>
    </citation>
    <scope>NUCLEOTIDE SEQUENCE [LARGE SCALE GENOMIC DNA]</scope>
    <source>
        <strain evidence="2 3">GA33</strain>
    </source>
</reference>
<dbReference type="RefSeq" id="WP_006092092.1">
    <property type="nucleotide sequence ID" value="NZ_AOHW01000045.1"/>
</dbReference>
<protein>
    <recommendedName>
        <fullName evidence="1">Halobacterial output domain-containing protein</fullName>
    </recommendedName>
</protein>
<dbReference type="Pfam" id="PF18545">
    <property type="entry name" value="HalOD1"/>
    <property type="match status" value="1"/>
</dbReference>
<name>L9VLD8_9EURY</name>
<accession>L9VLD8</accession>
<evidence type="ECO:0000313" key="3">
    <source>
        <dbReference type="Proteomes" id="UP000011599"/>
    </source>
</evidence>
<dbReference type="Proteomes" id="UP000011599">
    <property type="component" value="Unassembled WGS sequence"/>
</dbReference>
<comment type="caution">
    <text evidence="2">The sequence shown here is derived from an EMBL/GenBank/DDBJ whole genome shotgun (WGS) entry which is preliminary data.</text>
</comment>
<dbReference type="PATRIC" id="fig|1114856.3.peg.4094"/>
<gene>
    <name evidence="2" type="ORF">C496_19815</name>
</gene>
<dbReference type="AlphaFoldDB" id="L9VLD8"/>
<dbReference type="OrthoDB" id="204366at2157"/>
<organism evidence="2 3">
    <name type="scientific">Natronorubrum tibetense GA33</name>
    <dbReference type="NCBI Taxonomy" id="1114856"/>
    <lineage>
        <taxon>Archaea</taxon>
        <taxon>Methanobacteriati</taxon>
        <taxon>Methanobacteriota</taxon>
        <taxon>Stenosarchaea group</taxon>
        <taxon>Halobacteria</taxon>
        <taxon>Halobacteriales</taxon>
        <taxon>Natrialbaceae</taxon>
        <taxon>Natronorubrum</taxon>
    </lineage>
</organism>
<dbReference type="EMBL" id="AOHW01000045">
    <property type="protein sequence ID" value="ELY37787.1"/>
    <property type="molecule type" value="Genomic_DNA"/>
</dbReference>
<evidence type="ECO:0000259" key="1">
    <source>
        <dbReference type="Pfam" id="PF18545"/>
    </source>
</evidence>
<feature type="domain" description="Halobacterial output" evidence="1">
    <location>
        <begin position="3"/>
        <end position="69"/>
    </location>
</feature>
<dbReference type="InterPro" id="IPR040624">
    <property type="entry name" value="HalOD1"/>
</dbReference>
<proteinExistence type="predicted"/>
<dbReference type="eggNOG" id="arCOG09008">
    <property type="taxonomic scope" value="Archaea"/>
</dbReference>
<keyword evidence="3" id="KW-1185">Reference proteome</keyword>